<keyword evidence="1" id="KW-0489">Methyltransferase</keyword>
<evidence type="ECO:0000256" key="1">
    <source>
        <dbReference type="ARBA" id="ARBA00022603"/>
    </source>
</evidence>
<comment type="pathway">
    <text evidence="5">Amino-acid biosynthesis; L-methionine biosynthesis via de novo pathway.</text>
</comment>
<dbReference type="InterPro" id="IPR003726">
    <property type="entry name" value="HCY_dom"/>
</dbReference>
<evidence type="ECO:0000313" key="8">
    <source>
        <dbReference type="RefSeq" id="XP_037895458.1"/>
    </source>
</evidence>
<dbReference type="InterPro" id="IPR051486">
    <property type="entry name" value="Hcy_S-methyltransferase"/>
</dbReference>
<dbReference type="Pfam" id="PF02574">
    <property type="entry name" value="S-methyl_trans"/>
    <property type="match status" value="1"/>
</dbReference>
<evidence type="ECO:0000256" key="3">
    <source>
        <dbReference type="ARBA" id="ARBA00022723"/>
    </source>
</evidence>
<dbReference type="GO" id="GO:0046872">
    <property type="term" value="F:metal ion binding"/>
    <property type="evidence" value="ECO:0007669"/>
    <property type="project" value="UniProtKB-KW"/>
</dbReference>
<proteinExistence type="predicted"/>
<sequence>MTTKINFSYKALLVSKYMCHRTRIEVVLSGGEDGLAVETAPCKMKAEAVTEMFLKDYLDEKFCVSFQCKDELRLAYGENFANAAKTFWELIRNANAVDRLYGVGVNHKLFISF</sequence>
<organism evidence="7 9">
    <name type="scientific">Glossina fuscipes</name>
    <dbReference type="NCBI Taxonomy" id="7396"/>
    <lineage>
        <taxon>Eukaryota</taxon>
        <taxon>Metazoa</taxon>
        <taxon>Ecdysozoa</taxon>
        <taxon>Arthropoda</taxon>
        <taxon>Hexapoda</taxon>
        <taxon>Insecta</taxon>
        <taxon>Pterygota</taxon>
        <taxon>Neoptera</taxon>
        <taxon>Endopterygota</taxon>
        <taxon>Diptera</taxon>
        <taxon>Brachycera</taxon>
        <taxon>Muscomorpha</taxon>
        <taxon>Hippoboscoidea</taxon>
        <taxon>Glossinidae</taxon>
        <taxon>Glossina</taxon>
    </lineage>
</organism>
<protein>
    <submittedName>
        <fullName evidence="8 9">Homocysteine S-methyltransferase 3-like isoform X1</fullName>
    </submittedName>
</protein>
<feature type="domain" description="Hcy-binding" evidence="6">
    <location>
        <begin position="18"/>
        <end position="106"/>
    </location>
</feature>
<accession>A0A9C6E086</accession>
<dbReference type="RefSeq" id="XP_037895459.1">
    <property type="nucleotide sequence ID" value="XM_038039531.1"/>
</dbReference>
<dbReference type="PANTHER" id="PTHR46015">
    <property type="entry name" value="ZGC:172121"/>
    <property type="match status" value="1"/>
</dbReference>
<dbReference type="Gene3D" id="3.20.20.330">
    <property type="entry name" value="Homocysteine-binding-like domain"/>
    <property type="match status" value="1"/>
</dbReference>
<dbReference type="InterPro" id="IPR036589">
    <property type="entry name" value="HCY_dom_sf"/>
</dbReference>
<dbReference type="GeneID" id="119641091"/>
<gene>
    <name evidence="8 9" type="primary">LOC119641091</name>
</gene>
<name>A0A9C6E086_9MUSC</name>
<evidence type="ECO:0000256" key="5">
    <source>
        <dbReference type="ARBA" id="ARBA00034478"/>
    </source>
</evidence>
<evidence type="ECO:0000256" key="2">
    <source>
        <dbReference type="ARBA" id="ARBA00022679"/>
    </source>
</evidence>
<keyword evidence="4" id="KW-0862">Zinc</keyword>
<dbReference type="AlphaFoldDB" id="A0A9C6E086"/>
<keyword evidence="3" id="KW-0479">Metal-binding</keyword>
<keyword evidence="2" id="KW-0808">Transferase</keyword>
<dbReference type="PANTHER" id="PTHR46015:SF1">
    <property type="entry name" value="HOMOCYSTEINE S-METHYLTRANSFERASE-LIKE ISOFORM 1"/>
    <property type="match status" value="1"/>
</dbReference>
<dbReference type="GO" id="GO:0009086">
    <property type="term" value="P:methionine biosynthetic process"/>
    <property type="evidence" value="ECO:0007669"/>
    <property type="project" value="TreeGrafter"/>
</dbReference>
<reference evidence="8 9" key="1">
    <citation type="submission" date="2025-04" db="UniProtKB">
        <authorList>
            <consortium name="RefSeq"/>
        </authorList>
    </citation>
    <scope>IDENTIFICATION</scope>
    <source>
        <tissue evidence="8 9">Whole body pupa</tissue>
    </source>
</reference>
<dbReference type="GO" id="GO:0033528">
    <property type="term" value="P:S-methylmethionine cycle"/>
    <property type="evidence" value="ECO:0007669"/>
    <property type="project" value="TreeGrafter"/>
</dbReference>
<dbReference type="RefSeq" id="XP_037895458.1">
    <property type="nucleotide sequence ID" value="XM_038039530.1"/>
</dbReference>
<dbReference type="SUPFAM" id="SSF82282">
    <property type="entry name" value="Homocysteine S-methyltransferase"/>
    <property type="match status" value="1"/>
</dbReference>
<evidence type="ECO:0000256" key="4">
    <source>
        <dbReference type="ARBA" id="ARBA00022833"/>
    </source>
</evidence>
<evidence type="ECO:0000313" key="7">
    <source>
        <dbReference type="Proteomes" id="UP000092443"/>
    </source>
</evidence>
<dbReference type="KEGG" id="gfs:119641091"/>
<evidence type="ECO:0000259" key="6">
    <source>
        <dbReference type="Pfam" id="PF02574"/>
    </source>
</evidence>
<dbReference type="GO" id="GO:0008898">
    <property type="term" value="F:S-adenosylmethionine-homocysteine S-methyltransferase activity"/>
    <property type="evidence" value="ECO:0007669"/>
    <property type="project" value="TreeGrafter"/>
</dbReference>
<dbReference type="GO" id="GO:0032259">
    <property type="term" value="P:methylation"/>
    <property type="evidence" value="ECO:0007669"/>
    <property type="project" value="UniProtKB-KW"/>
</dbReference>
<evidence type="ECO:0000313" key="9">
    <source>
        <dbReference type="RefSeq" id="XP_037895459.1"/>
    </source>
</evidence>
<keyword evidence="7" id="KW-1185">Reference proteome</keyword>
<dbReference type="Proteomes" id="UP000092443">
    <property type="component" value="Unplaced"/>
</dbReference>